<dbReference type="SMART" id="SM00387">
    <property type="entry name" value="HATPase_c"/>
    <property type="match status" value="1"/>
</dbReference>
<dbReference type="InterPro" id="IPR036890">
    <property type="entry name" value="HATPase_C_sf"/>
</dbReference>
<evidence type="ECO:0000256" key="14">
    <source>
        <dbReference type="ARBA" id="ARBA00022989"/>
    </source>
</evidence>
<dbReference type="InterPro" id="IPR013767">
    <property type="entry name" value="PAS_fold"/>
</dbReference>
<dbReference type="PANTHER" id="PTHR45453">
    <property type="entry name" value="PHOSPHATE REGULON SENSOR PROTEIN PHOR"/>
    <property type="match status" value="1"/>
</dbReference>
<dbReference type="PROSITE" id="PS50112">
    <property type="entry name" value="PAS"/>
    <property type="match status" value="1"/>
</dbReference>
<evidence type="ECO:0000256" key="13">
    <source>
        <dbReference type="ARBA" id="ARBA00022840"/>
    </source>
</evidence>
<dbReference type="Gene3D" id="3.30.450.20">
    <property type="entry name" value="PAS domain"/>
    <property type="match status" value="1"/>
</dbReference>
<keyword evidence="9" id="KW-0808">Transferase</keyword>
<dbReference type="RefSeq" id="WP_345291837.1">
    <property type="nucleotide sequence ID" value="NZ_BAABFV010000001.1"/>
</dbReference>
<dbReference type="SUPFAM" id="SSF55785">
    <property type="entry name" value="PYP-like sensor domain (PAS domain)"/>
    <property type="match status" value="1"/>
</dbReference>
<evidence type="ECO:0000259" key="20">
    <source>
        <dbReference type="PROSITE" id="PS50112"/>
    </source>
</evidence>
<dbReference type="Gene3D" id="3.30.565.10">
    <property type="entry name" value="Histidine kinase-like ATPase, C-terminal domain"/>
    <property type="match status" value="1"/>
</dbReference>
<feature type="transmembrane region" description="Helical" evidence="18">
    <location>
        <begin position="12"/>
        <end position="43"/>
    </location>
</feature>
<dbReference type="EC" id="2.7.13.3" evidence="3"/>
<proteinExistence type="predicted"/>
<keyword evidence="12 21" id="KW-0418">Kinase</keyword>
<protein>
    <recommendedName>
        <fullName evidence="4">Phosphate regulon sensor protein PhoR</fullName>
        <ecNumber evidence="3">2.7.13.3</ecNumber>
    </recommendedName>
</protein>
<evidence type="ECO:0000313" key="21">
    <source>
        <dbReference type="EMBL" id="GAA4357808.1"/>
    </source>
</evidence>
<evidence type="ECO:0000256" key="15">
    <source>
        <dbReference type="ARBA" id="ARBA00023012"/>
    </source>
</evidence>
<evidence type="ECO:0000256" key="7">
    <source>
        <dbReference type="ARBA" id="ARBA00022553"/>
    </source>
</evidence>
<dbReference type="NCBIfam" id="NF008235">
    <property type="entry name" value="PRK11006.1"/>
    <property type="match status" value="1"/>
</dbReference>
<comment type="caution">
    <text evidence="21">The sequence shown here is derived from an EMBL/GenBank/DDBJ whole genome shotgun (WGS) entry which is preliminary data.</text>
</comment>
<evidence type="ECO:0000256" key="8">
    <source>
        <dbReference type="ARBA" id="ARBA00022592"/>
    </source>
</evidence>
<dbReference type="InterPro" id="IPR005467">
    <property type="entry name" value="His_kinase_dom"/>
</dbReference>
<evidence type="ECO:0000256" key="11">
    <source>
        <dbReference type="ARBA" id="ARBA00022741"/>
    </source>
</evidence>
<evidence type="ECO:0000256" key="2">
    <source>
        <dbReference type="ARBA" id="ARBA00004236"/>
    </source>
</evidence>
<dbReference type="SUPFAM" id="SSF55874">
    <property type="entry name" value="ATPase domain of HSP90 chaperone/DNA topoisomerase II/histidine kinase"/>
    <property type="match status" value="1"/>
</dbReference>
<evidence type="ECO:0000256" key="12">
    <source>
        <dbReference type="ARBA" id="ARBA00022777"/>
    </source>
</evidence>
<dbReference type="InterPro" id="IPR000014">
    <property type="entry name" value="PAS"/>
</dbReference>
<dbReference type="CDD" id="cd00082">
    <property type="entry name" value="HisKA"/>
    <property type="match status" value="1"/>
</dbReference>
<keyword evidence="11" id="KW-0547">Nucleotide-binding</keyword>
<dbReference type="InterPro" id="IPR021766">
    <property type="entry name" value="PhoR_N"/>
</dbReference>
<feature type="domain" description="Histidine kinase" evidence="19">
    <location>
        <begin position="212"/>
        <end position="431"/>
    </location>
</feature>
<dbReference type="PRINTS" id="PR00344">
    <property type="entry name" value="BCTRLSENSOR"/>
</dbReference>
<comment type="function">
    <text evidence="17">Member of the two-component regulatory system PhoR/PhoB involved in the phosphate regulon genes expression. PhoR may function as a membrane-associated protein kinase that phosphorylates PhoB in response to environmental signals.</text>
</comment>
<feature type="domain" description="PAS" evidence="20">
    <location>
        <begin position="96"/>
        <end position="151"/>
    </location>
</feature>
<keyword evidence="16 18" id="KW-0472">Membrane</keyword>
<evidence type="ECO:0000256" key="4">
    <source>
        <dbReference type="ARBA" id="ARBA00019665"/>
    </source>
</evidence>
<evidence type="ECO:0000256" key="10">
    <source>
        <dbReference type="ARBA" id="ARBA00022692"/>
    </source>
</evidence>
<evidence type="ECO:0000259" key="19">
    <source>
        <dbReference type="PROSITE" id="PS50109"/>
    </source>
</evidence>
<dbReference type="PROSITE" id="PS50109">
    <property type="entry name" value="HIS_KIN"/>
    <property type="match status" value="1"/>
</dbReference>
<dbReference type="Proteomes" id="UP001501011">
    <property type="component" value="Unassembled WGS sequence"/>
</dbReference>
<dbReference type="InterPro" id="IPR035965">
    <property type="entry name" value="PAS-like_dom_sf"/>
</dbReference>
<dbReference type="GO" id="GO:0016301">
    <property type="term" value="F:kinase activity"/>
    <property type="evidence" value="ECO:0007669"/>
    <property type="project" value="UniProtKB-KW"/>
</dbReference>
<evidence type="ECO:0000256" key="17">
    <source>
        <dbReference type="ARBA" id="ARBA00025207"/>
    </source>
</evidence>
<dbReference type="InterPro" id="IPR050351">
    <property type="entry name" value="BphY/WalK/GraS-like"/>
</dbReference>
<dbReference type="SMART" id="SM00388">
    <property type="entry name" value="HisKA"/>
    <property type="match status" value="1"/>
</dbReference>
<dbReference type="PANTHER" id="PTHR45453:SF1">
    <property type="entry name" value="PHOSPHATE REGULON SENSOR PROTEIN PHOR"/>
    <property type="match status" value="1"/>
</dbReference>
<keyword evidence="15" id="KW-0902">Two-component regulatory system</keyword>
<evidence type="ECO:0000256" key="16">
    <source>
        <dbReference type="ARBA" id="ARBA00023136"/>
    </source>
</evidence>
<dbReference type="InterPro" id="IPR003594">
    <property type="entry name" value="HATPase_dom"/>
</dbReference>
<evidence type="ECO:0000256" key="6">
    <source>
        <dbReference type="ARBA" id="ARBA00022475"/>
    </source>
</evidence>
<keyword evidence="7" id="KW-0597">Phosphoprotein</keyword>
<reference evidence="22" key="1">
    <citation type="journal article" date="2019" name="Int. J. Syst. Evol. Microbiol.">
        <title>The Global Catalogue of Microorganisms (GCM) 10K type strain sequencing project: providing services to taxonomists for standard genome sequencing and annotation.</title>
        <authorList>
            <consortium name="The Broad Institute Genomics Platform"/>
            <consortium name="The Broad Institute Genome Sequencing Center for Infectious Disease"/>
            <person name="Wu L."/>
            <person name="Ma J."/>
        </authorList>
    </citation>
    <scope>NUCLEOTIDE SEQUENCE [LARGE SCALE GENOMIC DNA]</scope>
    <source>
        <strain evidence="22">JCM 17728</strain>
    </source>
</reference>
<comment type="catalytic activity">
    <reaction evidence="1">
        <text>ATP + protein L-histidine = ADP + protein N-phospho-L-histidine.</text>
        <dbReference type="EC" id="2.7.13.3"/>
    </reaction>
</comment>
<dbReference type="NCBIfam" id="TIGR02966">
    <property type="entry name" value="phoR_proteo"/>
    <property type="match status" value="1"/>
</dbReference>
<dbReference type="InterPro" id="IPR036097">
    <property type="entry name" value="HisK_dim/P_sf"/>
</dbReference>
<dbReference type="InterPro" id="IPR004358">
    <property type="entry name" value="Sig_transdc_His_kin-like_C"/>
</dbReference>
<keyword evidence="14 18" id="KW-1133">Transmembrane helix</keyword>
<dbReference type="SUPFAM" id="SSF47384">
    <property type="entry name" value="Homodimeric domain of signal transducing histidine kinase"/>
    <property type="match status" value="1"/>
</dbReference>
<dbReference type="Pfam" id="PF00512">
    <property type="entry name" value="HisKA"/>
    <property type="match status" value="1"/>
</dbReference>
<keyword evidence="5" id="KW-0813">Transport</keyword>
<evidence type="ECO:0000313" key="22">
    <source>
        <dbReference type="Proteomes" id="UP001501011"/>
    </source>
</evidence>
<evidence type="ECO:0000256" key="3">
    <source>
        <dbReference type="ARBA" id="ARBA00012438"/>
    </source>
</evidence>
<keyword evidence="13" id="KW-0067">ATP-binding</keyword>
<dbReference type="EMBL" id="BAABFV010000001">
    <property type="protein sequence ID" value="GAA4357808.1"/>
    <property type="molecule type" value="Genomic_DNA"/>
</dbReference>
<dbReference type="SMART" id="SM00091">
    <property type="entry name" value="PAS"/>
    <property type="match status" value="1"/>
</dbReference>
<evidence type="ECO:0000256" key="18">
    <source>
        <dbReference type="SAM" id="Phobius"/>
    </source>
</evidence>
<evidence type="ECO:0000256" key="1">
    <source>
        <dbReference type="ARBA" id="ARBA00000085"/>
    </source>
</evidence>
<organism evidence="21 22">
    <name type="scientific">Kangiella marina</name>
    <dbReference type="NCBI Taxonomy" id="1079178"/>
    <lineage>
        <taxon>Bacteria</taxon>
        <taxon>Pseudomonadati</taxon>
        <taxon>Pseudomonadota</taxon>
        <taxon>Gammaproteobacteria</taxon>
        <taxon>Kangiellales</taxon>
        <taxon>Kangiellaceae</taxon>
        <taxon>Kangiella</taxon>
    </lineage>
</organism>
<evidence type="ECO:0000256" key="5">
    <source>
        <dbReference type="ARBA" id="ARBA00022448"/>
    </source>
</evidence>
<comment type="subcellular location">
    <subcellularLocation>
        <location evidence="2">Cell membrane</location>
    </subcellularLocation>
</comment>
<keyword evidence="10 18" id="KW-0812">Transmembrane</keyword>
<dbReference type="Gene3D" id="1.10.287.130">
    <property type="match status" value="1"/>
</dbReference>
<gene>
    <name evidence="21" type="primary">phoR</name>
    <name evidence="21" type="ORF">GCM10023151_07240</name>
</gene>
<name>A0ABP8IFH4_9GAMM</name>
<accession>A0ABP8IFH4</accession>
<evidence type="ECO:0000256" key="9">
    <source>
        <dbReference type="ARBA" id="ARBA00022679"/>
    </source>
</evidence>
<dbReference type="Pfam" id="PF11808">
    <property type="entry name" value="PhoR"/>
    <property type="match status" value="1"/>
</dbReference>
<dbReference type="InterPro" id="IPR003661">
    <property type="entry name" value="HisK_dim/P_dom"/>
</dbReference>
<dbReference type="Pfam" id="PF00989">
    <property type="entry name" value="PAS"/>
    <property type="match status" value="1"/>
</dbReference>
<dbReference type="Pfam" id="PF02518">
    <property type="entry name" value="HATPase_c"/>
    <property type="match status" value="1"/>
</dbReference>
<sequence length="431" mass="49254">MWTNRYWQTEFWTLAFVILVVGLIGSLFDRAAASIAVIIFGYLVWNLVQLSRLYKWLVKSRSLYPPAAPGIWGEIFNHLYVLQRKNRKELKKLKGIISEFRASTSALREGALIISNQGEIRWFNKASEKLLGLKASTDIGQRLFNLLRHPSFIEYEQARDYEKPLTIHSPADENLILNIHITPYNNDQRLVMIRDVTEKHHLERVRQDFVANVSHELRTPLTVIHGYLEMLDPEMYPELANVEKPLQMMRQQALNMGHLVDDLLLLSRLDAKDSAQNGKPKDIDINIMLDSICAEARVLSGEKNQTILFHSHSNATLTGSEKQLRSAFSNLVFNAVRYTHKAGRIDIYWKESDQSYMMTVSDNGPGIEPEHIPRLTERFYRVDSGRNRSQGGTGLGLAIVKHVLESHGGYLDINSTVGKGSDFTCYFPKSQ</sequence>
<keyword evidence="8" id="KW-0592">Phosphate transport</keyword>
<dbReference type="InterPro" id="IPR014310">
    <property type="entry name" value="Sig_transdc_His_kinase_PhoR"/>
</dbReference>
<dbReference type="CDD" id="cd00130">
    <property type="entry name" value="PAS"/>
    <property type="match status" value="1"/>
</dbReference>
<keyword evidence="22" id="KW-1185">Reference proteome</keyword>
<keyword evidence="6" id="KW-1003">Cell membrane</keyword>